<dbReference type="AlphaFoldDB" id="A0A7J9I9E0"/>
<reference evidence="1 2" key="1">
    <citation type="journal article" date="2019" name="Genome Biol. Evol.">
        <title>Insights into the evolution of the New World diploid cottons (Gossypium, subgenus Houzingenia) based on genome sequencing.</title>
        <authorList>
            <person name="Grover C.E."/>
            <person name="Arick M.A. 2nd"/>
            <person name="Thrash A."/>
            <person name="Conover J.L."/>
            <person name="Sanders W.S."/>
            <person name="Peterson D.G."/>
            <person name="Frelichowski J.E."/>
            <person name="Scheffler J.A."/>
            <person name="Scheffler B.E."/>
            <person name="Wendel J.F."/>
        </authorList>
    </citation>
    <scope>NUCLEOTIDE SEQUENCE [LARGE SCALE GENOMIC DNA]</scope>
    <source>
        <strain evidence="1">0</strain>
        <tissue evidence="1">Leaf</tissue>
    </source>
</reference>
<feature type="non-terminal residue" evidence="1">
    <location>
        <position position="104"/>
    </location>
</feature>
<dbReference type="Proteomes" id="UP000593560">
    <property type="component" value="Unassembled WGS sequence"/>
</dbReference>
<sequence>FERFDISSHIASYKSVDFTLLSGSEKLFLREYLNRELIFLDKVEDNVAVRIWSEKIHIGIPPTVALPLGKFIWYLPWKSTRPYFVARRFKLTKPIREPPISRYS</sequence>
<evidence type="ECO:0000313" key="1">
    <source>
        <dbReference type="EMBL" id="MBA0817745.1"/>
    </source>
</evidence>
<proteinExistence type="predicted"/>
<name>A0A7J9I9E0_9ROSI</name>
<gene>
    <name evidence="1" type="ORF">Gohar_028417</name>
</gene>
<organism evidence="1 2">
    <name type="scientific">Gossypium harknessii</name>
    <dbReference type="NCBI Taxonomy" id="34285"/>
    <lineage>
        <taxon>Eukaryota</taxon>
        <taxon>Viridiplantae</taxon>
        <taxon>Streptophyta</taxon>
        <taxon>Embryophyta</taxon>
        <taxon>Tracheophyta</taxon>
        <taxon>Spermatophyta</taxon>
        <taxon>Magnoliopsida</taxon>
        <taxon>eudicotyledons</taxon>
        <taxon>Gunneridae</taxon>
        <taxon>Pentapetalae</taxon>
        <taxon>rosids</taxon>
        <taxon>malvids</taxon>
        <taxon>Malvales</taxon>
        <taxon>Malvaceae</taxon>
        <taxon>Malvoideae</taxon>
        <taxon>Gossypium</taxon>
    </lineage>
</organism>
<evidence type="ECO:0000313" key="2">
    <source>
        <dbReference type="Proteomes" id="UP000593560"/>
    </source>
</evidence>
<accession>A0A7J9I9E0</accession>
<dbReference type="EMBL" id="JABFAD010094348">
    <property type="protein sequence ID" value="MBA0817745.1"/>
    <property type="molecule type" value="Genomic_DNA"/>
</dbReference>
<keyword evidence="2" id="KW-1185">Reference proteome</keyword>
<protein>
    <submittedName>
        <fullName evidence="1">Uncharacterized protein</fullName>
    </submittedName>
</protein>
<comment type="caution">
    <text evidence="1">The sequence shown here is derived from an EMBL/GenBank/DDBJ whole genome shotgun (WGS) entry which is preliminary data.</text>
</comment>